<dbReference type="AlphaFoldDB" id="A0A2T8KX86"/>
<dbReference type="Gramene" id="PVH66786">
    <property type="protein sequence ID" value="PVH66786"/>
    <property type="gene ID" value="PAHAL_1G346600"/>
</dbReference>
<dbReference type="Proteomes" id="UP000243499">
    <property type="component" value="Chromosome 1"/>
</dbReference>
<evidence type="ECO:0000313" key="1">
    <source>
        <dbReference type="EMBL" id="PVH66786.1"/>
    </source>
</evidence>
<reference evidence="1" key="1">
    <citation type="submission" date="2018-04" db="EMBL/GenBank/DDBJ databases">
        <title>WGS assembly of Panicum hallii.</title>
        <authorList>
            <person name="Lovell J."/>
            <person name="Jenkins J."/>
            <person name="Lowry D."/>
            <person name="Mamidi S."/>
            <person name="Sreedasyam A."/>
            <person name="Weng X."/>
            <person name="Barry K."/>
            <person name="Bonette J."/>
            <person name="Campitelli B."/>
            <person name="Daum C."/>
            <person name="Gordon S."/>
            <person name="Gould B."/>
            <person name="Lipzen A."/>
            <person name="Macqueen A."/>
            <person name="Palacio-Mejia J."/>
            <person name="Plott C."/>
            <person name="Shakirov E."/>
            <person name="Shu S."/>
            <person name="Yoshinaga Y."/>
            <person name="Zane M."/>
            <person name="Rokhsar D."/>
            <person name="Grimwood J."/>
            <person name="Schmutz J."/>
            <person name="Juenger T."/>
        </authorList>
    </citation>
    <scope>NUCLEOTIDE SEQUENCE [LARGE SCALE GENOMIC DNA]</scope>
    <source>
        <strain evidence="1">FIL2</strain>
    </source>
</reference>
<proteinExistence type="predicted"/>
<name>A0A2T8KX86_9POAL</name>
<accession>A0A2T8KX86</accession>
<protein>
    <submittedName>
        <fullName evidence="1">Uncharacterized protein</fullName>
    </submittedName>
</protein>
<gene>
    <name evidence="1" type="ORF">PAHAL_1G346600</name>
</gene>
<sequence>MVLEDGRAHCVVKERVEVPFGTDLASAGVCACLLGSCWPPPGGGGGGGGVGWGARAQGMGWHGRTLGT</sequence>
<organism evidence="1">
    <name type="scientific">Panicum hallii</name>
    <dbReference type="NCBI Taxonomy" id="206008"/>
    <lineage>
        <taxon>Eukaryota</taxon>
        <taxon>Viridiplantae</taxon>
        <taxon>Streptophyta</taxon>
        <taxon>Embryophyta</taxon>
        <taxon>Tracheophyta</taxon>
        <taxon>Spermatophyta</taxon>
        <taxon>Magnoliopsida</taxon>
        <taxon>Liliopsida</taxon>
        <taxon>Poales</taxon>
        <taxon>Poaceae</taxon>
        <taxon>PACMAD clade</taxon>
        <taxon>Panicoideae</taxon>
        <taxon>Panicodae</taxon>
        <taxon>Paniceae</taxon>
        <taxon>Panicinae</taxon>
        <taxon>Panicum</taxon>
        <taxon>Panicum sect. Panicum</taxon>
    </lineage>
</organism>
<dbReference type="EMBL" id="CM008046">
    <property type="protein sequence ID" value="PVH66786.1"/>
    <property type="molecule type" value="Genomic_DNA"/>
</dbReference>